<dbReference type="PANTHER" id="PTHR33398">
    <property type="entry name" value="30S RIBOSOMAL PROTEIN S20"/>
    <property type="match status" value="1"/>
</dbReference>
<dbReference type="GO" id="GO:0005840">
    <property type="term" value="C:ribosome"/>
    <property type="evidence" value="ECO:0007669"/>
    <property type="project" value="UniProtKB-KW"/>
</dbReference>
<evidence type="ECO:0000313" key="11">
    <source>
        <dbReference type="Proteomes" id="UP001518989"/>
    </source>
</evidence>
<evidence type="ECO:0000313" key="10">
    <source>
        <dbReference type="EMBL" id="MBO1079773.1"/>
    </source>
</evidence>
<gene>
    <name evidence="8 10" type="primary">rpsT</name>
    <name evidence="10" type="ORF">IAI61_12105</name>
</gene>
<evidence type="ECO:0000256" key="4">
    <source>
        <dbReference type="ARBA" id="ARBA00022884"/>
    </source>
</evidence>
<proteinExistence type="inferred from homology"/>
<dbReference type="SUPFAM" id="SSF46992">
    <property type="entry name" value="Ribosomal protein S20"/>
    <property type="match status" value="1"/>
</dbReference>
<dbReference type="InterPro" id="IPR036510">
    <property type="entry name" value="Ribosomal_bS20_sf"/>
</dbReference>
<reference evidence="10 11" key="1">
    <citation type="submission" date="2020-09" db="EMBL/GenBank/DDBJ databases">
        <title>Roseomonas.</title>
        <authorList>
            <person name="Zhu W."/>
        </authorList>
    </citation>
    <scope>NUCLEOTIDE SEQUENCE [LARGE SCALE GENOMIC DNA]</scope>
    <source>
        <strain evidence="10 11">573</strain>
    </source>
</reference>
<evidence type="ECO:0000256" key="8">
    <source>
        <dbReference type="HAMAP-Rule" id="MF_00500"/>
    </source>
</evidence>
<dbReference type="InterPro" id="IPR002583">
    <property type="entry name" value="Ribosomal_bS20"/>
</dbReference>
<dbReference type="HAMAP" id="MF_00500">
    <property type="entry name" value="Ribosomal_bS20"/>
    <property type="match status" value="1"/>
</dbReference>
<keyword evidence="6 8" id="KW-0687">Ribonucleoprotein</keyword>
<evidence type="ECO:0000256" key="5">
    <source>
        <dbReference type="ARBA" id="ARBA00022980"/>
    </source>
</evidence>
<evidence type="ECO:0000256" key="3">
    <source>
        <dbReference type="ARBA" id="ARBA00022730"/>
    </source>
</evidence>
<protein>
    <recommendedName>
        <fullName evidence="7 8">Small ribosomal subunit protein bS20</fullName>
    </recommendedName>
</protein>
<dbReference type="Gene3D" id="1.20.58.110">
    <property type="entry name" value="Ribosomal protein S20"/>
    <property type="match status" value="1"/>
</dbReference>
<evidence type="ECO:0000256" key="2">
    <source>
        <dbReference type="ARBA" id="ARBA00007634"/>
    </source>
</evidence>
<dbReference type="NCBIfam" id="TIGR00029">
    <property type="entry name" value="S20"/>
    <property type="match status" value="1"/>
</dbReference>
<feature type="region of interest" description="Disordered" evidence="9">
    <location>
        <begin position="1"/>
        <end position="28"/>
    </location>
</feature>
<keyword evidence="3 8" id="KW-0699">rRNA-binding</keyword>
<keyword evidence="11" id="KW-1185">Reference proteome</keyword>
<name>A0ABS3KT28_9PROT</name>
<comment type="function">
    <text evidence="1 8">Binds directly to 16S ribosomal RNA.</text>
</comment>
<accession>A0ABS3KT28</accession>
<sequence length="91" mass="9950">MANTASARKRIRQNATRNERHRARRSRVSTFMVKCEKAIAGGDKAAAQAAFKDVQPEMMRASTKGVLHANTVARKLSRLSARIKALASAQA</sequence>
<evidence type="ECO:0000256" key="7">
    <source>
        <dbReference type="ARBA" id="ARBA00035136"/>
    </source>
</evidence>
<evidence type="ECO:0000256" key="9">
    <source>
        <dbReference type="SAM" id="MobiDB-lite"/>
    </source>
</evidence>
<evidence type="ECO:0000256" key="6">
    <source>
        <dbReference type="ARBA" id="ARBA00023274"/>
    </source>
</evidence>
<comment type="similarity">
    <text evidence="2 8">Belongs to the bacterial ribosomal protein bS20 family.</text>
</comment>
<dbReference type="EMBL" id="JACTNG010000006">
    <property type="protein sequence ID" value="MBO1079773.1"/>
    <property type="molecule type" value="Genomic_DNA"/>
</dbReference>
<dbReference type="RefSeq" id="WP_207417503.1">
    <property type="nucleotide sequence ID" value="NZ_CP061177.1"/>
</dbReference>
<dbReference type="Proteomes" id="UP001518989">
    <property type="component" value="Unassembled WGS sequence"/>
</dbReference>
<organism evidence="10 11">
    <name type="scientific">Roseomonas haemaphysalidis</name>
    <dbReference type="NCBI Taxonomy" id="2768162"/>
    <lineage>
        <taxon>Bacteria</taxon>
        <taxon>Pseudomonadati</taxon>
        <taxon>Pseudomonadota</taxon>
        <taxon>Alphaproteobacteria</taxon>
        <taxon>Acetobacterales</taxon>
        <taxon>Roseomonadaceae</taxon>
        <taxon>Roseomonas</taxon>
    </lineage>
</organism>
<keyword evidence="4 8" id="KW-0694">RNA-binding</keyword>
<keyword evidence="5 8" id="KW-0689">Ribosomal protein</keyword>
<comment type="caution">
    <text evidence="10">The sequence shown here is derived from an EMBL/GenBank/DDBJ whole genome shotgun (WGS) entry which is preliminary data.</text>
</comment>
<dbReference type="Pfam" id="PF01649">
    <property type="entry name" value="Ribosomal_S20p"/>
    <property type="match status" value="1"/>
</dbReference>
<evidence type="ECO:0000256" key="1">
    <source>
        <dbReference type="ARBA" id="ARBA00003134"/>
    </source>
</evidence>
<dbReference type="PANTHER" id="PTHR33398:SF1">
    <property type="entry name" value="SMALL RIBOSOMAL SUBUNIT PROTEIN BS20C"/>
    <property type="match status" value="1"/>
</dbReference>